<comment type="caution">
    <text evidence="1">The sequence shown here is derived from an EMBL/GenBank/DDBJ whole genome shotgun (WGS) entry which is preliminary data.</text>
</comment>
<protein>
    <recommendedName>
        <fullName evidence="3">F-box domain-containing protein</fullName>
    </recommendedName>
</protein>
<organism evidence="1 2">
    <name type="scientific">Guyanagaster necrorhizus</name>
    <dbReference type="NCBI Taxonomy" id="856835"/>
    <lineage>
        <taxon>Eukaryota</taxon>
        <taxon>Fungi</taxon>
        <taxon>Dikarya</taxon>
        <taxon>Basidiomycota</taxon>
        <taxon>Agaricomycotina</taxon>
        <taxon>Agaricomycetes</taxon>
        <taxon>Agaricomycetidae</taxon>
        <taxon>Agaricales</taxon>
        <taxon>Marasmiineae</taxon>
        <taxon>Physalacriaceae</taxon>
        <taxon>Guyanagaster</taxon>
    </lineage>
</organism>
<evidence type="ECO:0000313" key="1">
    <source>
        <dbReference type="EMBL" id="KAG7446987.1"/>
    </source>
</evidence>
<evidence type="ECO:0000313" key="2">
    <source>
        <dbReference type="Proteomes" id="UP000812287"/>
    </source>
</evidence>
<proteinExistence type="predicted"/>
<name>A0A9P7VU99_9AGAR</name>
<dbReference type="InterPro" id="IPR032675">
    <property type="entry name" value="LRR_dom_sf"/>
</dbReference>
<accession>A0A9P7VU99</accession>
<dbReference type="GeneID" id="66110966"/>
<evidence type="ECO:0008006" key="3">
    <source>
        <dbReference type="Google" id="ProtNLM"/>
    </source>
</evidence>
<dbReference type="AlphaFoldDB" id="A0A9P7VU99"/>
<dbReference type="Gene3D" id="3.80.10.10">
    <property type="entry name" value="Ribonuclease Inhibitor"/>
    <property type="match status" value="1"/>
</dbReference>
<gene>
    <name evidence="1" type="ORF">BT62DRAFT_96304</name>
</gene>
<sequence>MLPSSGNTLPALADVEELKRSILDVLRDGSFLSEMILDELSLFRSQIPLYDAEILRVNSVLRTLRASKETIDECSRLHQSSLSPIRMLPAEVLAAIFEDACRATSAGSESEPVIPTVLSSVCSYWRKVCLSTRILWTHITAYHRIRPDNSSRIARRIDHYQSLSSPLSLTFHLTASYRKEDYDKTFPDGSRFASICDAIAVPSVLDRCHSIRFTMNSRGRLLFNAIKHQLPLLRSLEIKSVGSAGTTCPWAMCQNASNLDRLHIHGSVNAFRVQLPSRNQITTLFLSDTHSSMLKIFPKAIRATLVDCLYRASSSDKSVSLALESLTLTNTLLEPIISDPSVSFPRLSSLELVSRPHSNSAVPTFRDDLNNSLWQLCHGPNPSPITSLTLTEVSFTDAQVCRMLKCIPHLKHLSIVEANERRPNCSPIISEILVAYLYEQAKLENLKLVWAPSVLKVLSSLDDYRKENIVMNMVEHHAYTGLLNGTVETTKKAENPSNAVVEVNLKNDACFPL</sequence>
<dbReference type="SUPFAM" id="SSF52047">
    <property type="entry name" value="RNI-like"/>
    <property type="match status" value="1"/>
</dbReference>
<keyword evidence="2" id="KW-1185">Reference proteome</keyword>
<dbReference type="OrthoDB" id="2992872at2759"/>
<dbReference type="RefSeq" id="XP_043040487.1">
    <property type="nucleotide sequence ID" value="XM_043188669.1"/>
</dbReference>
<dbReference type="EMBL" id="MU250533">
    <property type="protein sequence ID" value="KAG7446987.1"/>
    <property type="molecule type" value="Genomic_DNA"/>
</dbReference>
<reference evidence="1" key="1">
    <citation type="submission" date="2020-11" db="EMBL/GenBank/DDBJ databases">
        <title>Adaptations for nitrogen fixation in a non-lichenized fungal sporocarp promotes dispersal by wood-feeding termites.</title>
        <authorList>
            <consortium name="DOE Joint Genome Institute"/>
            <person name="Koch R.A."/>
            <person name="Yoon G."/>
            <person name="Arayal U."/>
            <person name="Lail K."/>
            <person name="Amirebrahimi M."/>
            <person name="Labutti K."/>
            <person name="Lipzen A."/>
            <person name="Riley R."/>
            <person name="Barry K."/>
            <person name="Henrissat B."/>
            <person name="Grigoriev I.V."/>
            <person name="Herr J.R."/>
            <person name="Aime M.C."/>
        </authorList>
    </citation>
    <scope>NUCLEOTIDE SEQUENCE</scope>
    <source>
        <strain evidence="1">MCA 3950</strain>
    </source>
</reference>
<dbReference type="Proteomes" id="UP000812287">
    <property type="component" value="Unassembled WGS sequence"/>
</dbReference>